<reference evidence="1 2" key="1">
    <citation type="submission" date="2016-09" db="EMBL/GenBank/DDBJ databases">
        <title>Extensive genetic diversity and differential bi-allelic expression allows diatom success in the polar Southern Ocean.</title>
        <authorList>
            <consortium name="DOE Joint Genome Institute"/>
            <person name="Mock T."/>
            <person name="Otillar R.P."/>
            <person name="Strauss J."/>
            <person name="Dupont C."/>
            <person name="Frickenhaus S."/>
            <person name="Maumus F."/>
            <person name="Mcmullan M."/>
            <person name="Sanges R."/>
            <person name="Schmutz J."/>
            <person name="Toseland A."/>
            <person name="Valas R."/>
            <person name="Veluchamy A."/>
            <person name="Ward B.J."/>
            <person name="Allen A."/>
            <person name="Barry K."/>
            <person name="Falciatore A."/>
            <person name="Ferrante M."/>
            <person name="Fortunato A.E."/>
            <person name="Gloeckner G."/>
            <person name="Gruber A."/>
            <person name="Hipkin R."/>
            <person name="Janech M."/>
            <person name="Kroth P."/>
            <person name="Leese F."/>
            <person name="Lindquist E."/>
            <person name="Lyon B.R."/>
            <person name="Martin J."/>
            <person name="Mayer C."/>
            <person name="Parker M."/>
            <person name="Quesneville H."/>
            <person name="Raymond J."/>
            <person name="Uhlig C."/>
            <person name="Valentin K.U."/>
            <person name="Worden A.Z."/>
            <person name="Armbrust E.V."/>
            <person name="Bowler C."/>
            <person name="Green B."/>
            <person name="Moulton V."/>
            <person name="Van Oosterhout C."/>
            <person name="Grigoriev I."/>
        </authorList>
    </citation>
    <scope>NUCLEOTIDE SEQUENCE [LARGE SCALE GENOMIC DNA]</scope>
    <source>
        <strain evidence="1 2">CCMP1102</strain>
    </source>
</reference>
<dbReference type="Proteomes" id="UP000095751">
    <property type="component" value="Unassembled WGS sequence"/>
</dbReference>
<dbReference type="InParanoid" id="A0A1E7FUG9"/>
<dbReference type="Gene3D" id="3.80.10.10">
    <property type="entry name" value="Ribonuclease Inhibitor"/>
    <property type="match status" value="1"/>
</dbReference>
<accession>A0A1E7FUG9</accession>
<gene>
    <name evidence="1" type="ORF">FRACYDRAFT_231952</name>
</gene>
<evidence type="ECO:0000313" key="1">
    <source>
        <dbReference type="EMBL" id="OEU21806.1"/>
    </source>
</evidence>
<dbReference type="AlphaFoldDB" id="A0A1E7FUG9"/>
<dbReference type="InterPro" id="IPR032675">
    <property type="entry name" value="LRR_dom_sf"/>
</dbReference>
<keyword evidence="2" id="KW-1185">Reference proteome</keyword>
<dbReference type="EMBL" id="KV784353">
    <property type="protein sequence ID" value="OEU21806.1"/>
    <property type="molecule type" value="Genomic_DNA"/>
</dbReference>
<proteinExistence type="predicted"/>
<name>A0A1E7FUG9_9STRA</name>
<sequence>MAKLFFPVKNTMEEAIFALRNEGFIDVLQYVFWDDNFDTSKELQELIISKRALGKIGVLEIGNLCLNQEIHNRGIDFYLRCLEGPQNKTMGFNYASHYPLTLADASRFSTAIASNDSIKLLSFEDYTGDNILFSIEGTFEFIFNAVLDGGVNKLLFAFGPSSNNILERVCTGRSKLATNTTLRGLNFEVSKHNADPQPVHATDDEGIKKLASVLKVNRGLESITIPRAMMTNVGRRYILDSLRDNITLSALDTTKSLFVGQDPTYNAEERKERVFLQSQIDHHMMLNRFWKRCNDKNNNWTGSCNDNNRTLSLEIYPDLLEKLAKKPLLLFSFLQKDHPQMFTSFHERSRKRRRRRSMRIMKKRRIINDAAVEN</sequence>
<protein>
    <submittedName>
        <fullName evidence="1">Uncharacterized protein</fullName>
    </submittedName>
</protein>
<dbReference type="SUPFAM" id="SSF52047">
    <property type="entry name" value="RNI-like"/>
    <property type="match status" value="2"/>
</dbReference>
<evidence type="ECO:0000313" key="2">
    <source>
        <dbReference type="Proteomes" id="UP000095751"/>
    </source>
</evidence>
<dbReference type="KEGG" id="fcy:FRACYDRAFT_231952"/>
<organism evidence="1 2">
    <name type="scientific">Fragilariopsis cylindrus CCMP1102</name>
    <dbReference type="NCBI Taxonomy" id="635003"/>
    <lineage>
        <taxon>Eukaryota</taxon>
        <taxon>Sar</taxon>
        <taxon>Stramenopiles</taxon>
        <taxon>Ochrophyta</taxon>
        <taxon>Bacillariophyta</taxon>
        <taxon>Bacillariophyceae</taxon>
        <taxon>Bacillariophycidae</taxon>
        <taxon>Bacillariales</taxon>
        <taxon>Bacillariaceae</taxon>
        <taxon>Fragilariopsis</taxon>
    </lineage>
</organism>